<protein>
    <submittedName>
        <fullName evidence="1">Uncharacterized protein</fullName>
    </submittedName>
</protein>
<sequence length="654" mass="70097">MDSWTLQGDSYSFLRSAPHRKFSLCHRDGTPNHVEIFDIINVPQRTAISETTCLCDIFGDDCESASLSSSPAAGAFIISQREVDGTAAASPLVDDLNDSGSYHTAPGSSEGEEGFEDSRERFNSPLLQGESSESRRFEGQKISSGHSDVSEKSGPNLETESKSPALQLSTDCPLPEVLNSGERTPSSGQNSPYTLSTEGRALSLSSSQVEKRCSPSSPGARESESRTTTPTVKDRHNSPSSEPLNCVSSSPSGSVSTQPLTGLRAAQGSPESRNIYYNQHSSPSPEPTSKDFFQDLTESAFETRATLSSPLHSSSRELLSQSRETLASPELNNRPYSPETQASSSFSELRGRVSLPDLLSRGSTPDIEESPYTPELISDPSPPERDTVTTPESQDTKFTPEIVSTVSTPGPQYTPPSPVISISTSPEIVENSVSPELRHIAPSPGLLSVTSSGTRTPSPSLSHKIEHISRHSESSTQVSSPVVSHSLSPSPEVTSNNSPIEHRDTAPSPEIRITASSPELHPESASPTSGTSSPHITGISYSVVQPEDRDTSPFAELFGLSTPEPDRTLEYPEVKSPTPSRDSIQSSIAESTGTPRGSPHKLALTDSVLQPEKTLSNQPSIEVEIHHLLSYLLSIHQQPSPLGVALTTHYLLLL</sequence>
<accession>A0ACB9WXI0</accession>
<comment type="caution">
    <text evidence="1">The sequence shown here is derived from an EMBL/GenBank/DDBJ whole genome shotgun (WGS) entry which is preliminary data.</text>
</comment>
<name>A0ACB9WXI0_CHAAC</name>
<reference evidence="1" key="1">
    <citation type="submission" date="2022-05" db="EMBL/GenBank/DDBJ databases">
        <title>Chromosome-level genome of Chaenocephalus aceratus.</title>
        <authorList>
            <person name="Park H."/>
        </authorList>
    </citation>
    <scope>NUCLEOTIDE SEQUENCE</scope>
    <source>
        <strain evidence="1">KU_202001</strain>
    </source>
</reference>
<gene>
    <name evidence="1" type="ORF">KUCAC02_004066</name>
</gene>
<proteinExistence type="predicted"/>
<keyword evidence="2" id="KW-1185">Reference proteome</keyword>
<evidence type="ECO:0000313" key="1">
    <source>
        <dbReference type="EMBL" id="KAI4818766.1"/>
    </source>
</evidence>
<dbReference type="Proteomes" id="UP001057452">
    <property type="component" value="Chromosome 10"/>
</dbReference>
<dbReference type="EMBL" id="CM043794">
    <property type="protein sequence ID" value="KAI4818766.1"/>
    <property type="molecule type" value="Genomic_DNA"/>
</dbReference>
<organism evidence="1 2">
    <name type="scientific">Chaenocephalus aceratus</name>
    <name type="common">Blackfin icefish</name>
    <name type="synonym">Chaenichthys aceratus</name>
    <dbReference type="NCBI Taxonomy" id="36190"/>
    <lineage>
        <taxon>Eukaryota</taxon>
        <taxon>Metazoa</taxon>
        <taxon>Chordata</taxon>
        <taxon>Craniata</taxon>
        <taxon>Vertebrata</taxon>
        <taxon>Euteleostomi</taxon>
        <taxon>Actinopterygii</taxon>
        <taxon>Neopterygii</taxon>
        <taxon>Teleostei</taxon>
        <taxon>Neoteleostei</taxon>
        <taxon>Acanthomorphata</taxon>
        <taxon>Eupercaria</taxon>
        <taxon>Perciformes</taxon>
        <taxon>Notothenioidei</taxon>
        <taxon>Channichthyidae</taxon>
        <taxon>Chaenocephalus</taxon>
    </lineage>
</organism>
<evidence type="ECO:0000313" key="2">
    <source>
        <dbReference type="Proteomes" id="UP001057452"/>
    </source>
</evidence>